<evidence type="ECO:0000313" key="5">
    <source>
        <dbReference type="Proteomes" id="UP001499967"/>
    </source>
</evidence>
<keyword evidence="2 4" id="KW-0012">Acyltransferase</keyword>
<evidence type="ECO:0000256" key="1">
    <source>
        <dbReference type="ARBA" id="ARBA00022679"/>
    </source>
</evidence>
<dbReference type="Pfam" id="PF01553">
    <property type="entry name" value="Acyltransferase"/>
    <property type="match status" value="1"/>
</dbReference>
<dbReference type="EMBL" id="BAAAHP010000309">
    <property type="protein sequence ID" value="GAA0907501.1"/>
    <property type="molecule type" value="Genomic_DNA"/>
</dbReference>
<dbReference type="GO" id="GO:0016746">
    <property type="term" value="F:acyltransferase activity"/>
    <property type="evidence" value="ECO:0007669"/>
    <property type="project" value="UniProtKB-KW"/>
</dbReference>
<sequence length="220" mass="24676">MFVYPLGRLFGRARYEGREHLPATGGALLVANHISHLDPIYSALFVHKSRRVPRFLAKHSLWNVPVLNWVLRGSGQIPVYRESADAQQSLREGTKALDAGKVVVIYPEGTITRDPAGWPMAARTGVARLALTTDVPVLPAVHWGTRDVLDKYNRKFRPLPRKQLVVRCGPPVDLSAYRGRPVDAVLLREVTDLLMVKVRELLAEVRGEPAPEEFYRRTAS</sequence>
<gene>
    <name evidence="4" type="ORF">GCM10009559_76290</name>
</gene>
<dbReference type="PANTHER" id="PTHR10434">
    <property type="entry name" value="1-ACYL-SN-GLYCEROL-3-PHOSPHATE ACYLTRANSFERASE"/>
    <property type="match status" value="1"/>
</dbReference>
<name>A0ABN1NHY6_9PSEU</name>
<dbReference type="PANTHER" id="PTHR10434:SF55">
    <property type="entry name" value="POSSIBLE ACYLTRANSFERASE"/>
    <property type="match status" value="1"/>
</dbReference>
<evidence type="ECO:0000313" key="4">
    <source>
        <dbReference type="EMBL" id="GAA0907501.1"/>
    </source>
</evidence>
<dbReference type="InterPro" id="IPR002123">
    <property type="entry name" value="Plipid/glycerol_acylTrfase"/>
</dbReference>
<dbReference type="SUPFAM" id="SSF69593">
    <property type="entry name" value="Glycerol-3-phosphate (1)-acyltransferase"/>
    <property type="match status" value="1"/>
</dbReference>
<proteinExistence type="predicted"/>
<comment type="caution">
    <text evidence="4">The sequence shown here is derived from an EMBL/GenBank/DDBJ whole genome shotgun (WGS) entry which is preliminary data.</text>
</comment>
<accession>A0ABN1NHY6</accession>
<dbReference type="CDD" id="cd07989">
    <property type="entry name" value="LPLAT_AGPAT-like"/>
    <property type="match status" value="1"/>
</dbReference>
<dbReference type="SMART" id="SM00563">
    <property type="entry name" value="PlsC"/>
    <property type="match status" value="1"/>
</dbReference>
<keyword evidence="1" id="KW-0808">Transferase</keyword>
<protein>
    <submittedName>
        <fullName evidence="4">Lysophospholipid acyltransferase family protein</fullName>
    </submittedName>
</protein>
<reference evidence="4 5" key="1">
    <citation type="journal article" date="2019" name="Int. J. Syst. Evol. Microbiol.">
        <title>The Global Catalogue of Microorganisms (GCM) 10K type strain sequencing project: providing services to taxonomists for standard genome sequencing and annotation.</title>
        <authorList>
            <consortium name="The Broad Institute Genomics Platform"/>
            <consortium name="The Broad Institute Genome Sequencing Center for Infectious Disease"/>
            <person name="Wu L."/>
            <person name="Ma J."/>
        </authorList>
    </citation>
    <scope>NUCLEOTIDE SEQUENCE [LARGE SCALE GENOMIC DNA]</scope>
    <source>
        <strain evidence="4 5">JCM 11117</strain>
    </source>
</reference>
<evidence type="ECO:0000256" key="2">
    <source>
        <dbReference type="ARBA" id="ARBA00023315"/>
    </source>
</evidence>
<feature type="domain" description="Phospholipid/glycerol acyltransferase" evidence="3">
    <location>
        <begin position="27"/>
        <end position="145"/>
    </location>
</feature>
<keyword evidence="5" id="KW-1185">Reference proteome</keyword>
<organism evidence="4 5">
    <name type="scientific">Pseudonocardia zijingensis</name>
    <dbReference type="NCBI Taxonomy" id="153376"/>
    <lineage>
        <taxon>Bacteria</taxon>
        <taxon>Bacillati</taxon>
        <taxon>Actinomycetota</taxon>
        <taxon>Actinomycetes</taxon>
        <taxon>Pseudonocardiales</taxon>
        <taxon>Pseudonocardiaceae</taxon>
        <taxon>Pseudonocardia</taxon>
    </lineage>
</organism>
<evidence type="ECO:0000259" key="3">
    <source>
        <dbReference type="SMART" id="SM00563"/>
    </source>
</evidence>
<dbReference type="Proteomes" id="UP001499967">
    <property type="component" value="Unassembled WGS sequence"/>
</dbReference>